<evidence type="ECO:0000256" key="6">
    <source>
        <dbReference type="ARBA" id="ARBA00022840"/>
    </source>
</evidence>
<reference evidence="14" key="1">
    <citation type="submission" date="2021-02" db="EMBL/GenBank/DDBJ databases">
        <authorList>
            <person name="Nowell W R."/>
        </authorList>
    </citation>
    <scope>NUCLEOTIDE SEQUENCE</scope>
</reference>
<feature type="domain" description="RING-type" evidence="9">
    <location>
        <begin position="941"/>
        <end position="982"/>
    </location>
</feature>
<dbReference type="GO" id="GO:0008270">
    <property type="term" value="F:zinc ion binding"/>
    <property type="evidence" value="ECO:0007669"/>
    <property type="project" value="UniProtKB-KW"/>
</dbReference>
<keyword evidence="2" id="KW-0547">Nucleotide-binding</keyword>
<comment type="caution">
    <text evidence="14">The sequence shown here is derived from an EMBL/GenBank/DDBJ whole genome shotgun (WGS) entry which is preliminary data.</text>
</comment>
<keyword evidence="6" id="KW-0067">ATP-binding</keyword>
<name>A0A820RUI6_9BILA</name>
<keyword evidence="16" id="KW-1185">Reference proteome</keyword>
<gene>
    <name evidence="12" type="ORF">FME351_LOCUS12705</name>
    <name evidence="13" type="ORF">HFQ381_LOCUS17022</name>
    <name evidence="11" type="ORF">LUA448_LOCUS20165</name>
    <name evidence="10" type="ORF">TIS948_LOCUS2896</name>
    <name evidence="15" type="ORF">TSG867_LOCUS30873</name>
    <name evidence="14" type="ORF">UJA718_LOCUS22281</name>
</gene>
<dbReference type="Pfam" id="PF13920">
    <property type="entry name" value="zf-C3HC4_3"/>
    <property type="match status" value="1"/>
</dbReference>
<evidence type="ECO:0000256" key="2">
    <source>
        <dbReference type="ARBA" id="ARBA00022741"/>
    </source>
</evidence>
<dbReference type="GO" id="GO:0005524">
    <property type="term" value="F:ATP binding"/>
    <property type="evidence" value="ECO:0007669"/>
    <property type="project" value="UniProtKB-KW"/>
</dbReference>
<dbReference type="Proteomes" id="UP000663851">
    <property type="component" value="Unassembled WGS sequence"/>
</dbReference>
<proteinExistence type="predicted"/>
<dbReference type="Proteomes" id="UP000663825">
    <property type="component" value="Unassembled WGS sequence"/>
</dbReference>
<dbReference type="Gene3D" id="3.30.40.10">
    <property type="entry name" value="Zinc/RING finger domain, C3HC4 (zinc finger)"/>
    <property type="match status" value="1"/>
</dbReference>
<evidence type="ECO:0000259" key="9">
    <source>
        <dbReference type="PROSITE" id="PS50089"/>
    </source>
</evidence>
<evidence type="ECO:0000313" key="14">
    <source>
        <dbReference type="EMBL" id="CAF4443645.1"/>
    </source>
</evidence>
<dbReference type="Gene3D" id="3.40.50.300">
    <property type="entry name" value="P-loop containing nucleotide triphosphate hydrolases"/>
    <property type="match status" value="1"/>
</dbReference>
<dbReference type="EMBL" id="CAJNXB010000128">
    <property type="protein sequence ID" value="CAF3029404.1"/>
    <property type="molecule type" value="Genomic_DNA"/>
</dbReference>
<dbReference type="InterPro" id="IPR011009">
    <property type="entry name" value="Kinase-like_dom_sf"/>
</dbReference>
<dbReference type="Pfam" id="PF00350">
    <property type="entry name" value="Dynamin_N"/>
    <property type="match status" value="1"/>
</dbReference>
<dbReference type="Proteomes" id="UP000663833">
    <property type="component" value="Unassembled WGS sequence"/>
</dbReference>
<dbReference type="InterPro" id="IPR001841">
    <property type="entry name" value="Znf_RING"/>
</dbReference>
<dbReference type="EMBL" id="CAJNYD010002563">
    <property type="protein sequence ID" value="CAF3429048.1"/>
    <property type="molecule type" value="Genomic_DNA"/>
</dbReference>
<evidence type="ECO:0000256" key="5">
    <source>
        <dbReference type="ARBA" id="ARBA00022833"/>
    </source>
</evidence>
<dbReference type="SMART" id="SM00220">
    <property type="entry name" value="S_TKc"/>
    <property type="match status" value="1"/>
</dbReference>
<organism evidence="14 16">
    <name type="scientific">Rotaria socialis</name>
    <dbReference type="NCBI Taxonomy" id="392032"/>
    <lineage>
        <taxon>Eukaryota</taxon>
        <taxon>Metazoa</taxon>
        <taxon>Spiralia</taxon>
        <taxon>Gnathifera</taxon>
        <taxon>Rotifera</taxon>
        <taxon>Eurotatoria</taxon>
        <taxon>Bdelloidea</taxon>
        <taxon>Philodinida</taxon>
        <taxon>Philodinidae</taxon>
        <taxon>Rotaria</taxon>
    </lineage>
</organism>
<evidence type="ECO:0000313" key="10">
    <source>
        <dbReference type="EMBL" id="CAF3029404.1"/>
    </source>
</evidence>
<dbReference type="GO" id="GO:0004674">
    <property type="term" value="F:protein serine/threonine kinase activity"/>
    <property type="evidence" value="ECO:0007669"/>
    <property type="project" value="TreeGrafter"/>
</dbReference>
<evidence type="ECO:0000313" key="11">
    <source>
        <dbReference type="EMBL" id="CAF3429048.1"/>
    </source>
</evidence>
<evidence type="ECO:0000259" key="8">
    <source>
        <dbReference type="PROSITE" id="PS50011"/>
    </source>
</evidence>
<dbReference type="EMBL" id="CAJNYU010001464">
    <property type="protein sequence ID" value="CAF3441579.1"/>
    <property type="molecule type" value="Genomic_DNA"/>
</dbReference>
<dbReference type="SUPFAM" id="SSF56112">
    <property type="entry name" value="Protein kinase-like (PK-like)"/>
    <property type="match status" value="1"/>
</dbReference>
<dbReference type="InterPro" id="IPR051681">
    <property type="entry name" value="Ser/Thr_Kinases-Pseudokinases"/>
</dbReference>
<evidence type="ECO:0000313" key="16">
    <source>
        <dbReference type="Proteomes" id="UP000663873"/>
    </source>
</evidence>
<evidence type="ECO:0000256" key="4">
    <source>
        <dbReference type="ARBA" id="ARBA00022777"/>
    </source>
</evidence>
<dbReference type="PROSITE" id="PS50089">
    <property type="entry name" value="ZF_RING_2"/>
    <property type="match status" value="1"/>
</dbReference>
<protein>
    <submittedName>
        <fullName evidence="14">Uncharacterized protein</fullName>
    </submittedName>
</protein>
<dbReference type="InterPro" id="IPR013083">
    <property type="entry name" value="Znf_RING/FYVE/PHD"/>
</dbReference>
<dbReference type="InterPro" id="IPR027417">
    <property type="entry name" value="P-loop_NTPase"/>
</dbReference>
<keyword evidence="3 7" id="KW-0479">Metal-binding</keyword>
<accession>A0A820RUI6</accession>
<dbReference type="EMBL" id="CAJOBO010001239">
    <property type="protein sequence ID" value="CAF4355340.1"/>
    <property type="molecule type" value="Genomic_DNA"/>
</dbReference>
<dbReference type="Proteomes" id="UP000663873">
    <property type="component" value="Unassembled WGS sequence"/>
</dbReference>
<sequence>MASDQKIVEILQSNNAIKQSTIAIVKDYLKLQDDFFKKVSCILEQLDTIQCVANVFLTDDEKKLLNEFKPAEKVQLAICGYNSTGKTTFVHELLKCGSFLPTGIGAVSARIIKFSYAAANEACLLKYQSVLDSNEPEETVNLSLFFTNSKSKENIRNLRETVKKYVARPTIDKMSDEFEQWASHFIEIRIPSPLLQLGIDVYDTPGFLGTDPPILAKNLLNLVSKIRPSLLYLYDNALVSDDSRKCFEQLQLALRHHFRGTAIFFLNTKADVLTIRNDSEEDDDNNNNNEDEHVLNKERQKRYNLLLDVSEMSSTISDGKRVSLDQCDCFDIFSSQGSADRMEVILKEHAYNTVVRFAVKHDLRSTKQIIDVIVRLIDDFFDFVLITNRRSEDAWKKMRDYSLQWIDGYFAAYQSNIHEIAREAKRRLPKKFDQHRDEIEKRTLSHCETTWWEKMIVAAKLEHSIPSSASIDYINMLVENEVIKPILDEITMKMSKNAKEQTDQNKEPQQTNKNELLMAAYRKVMMNNGDYGSFYSPSSLGLFRKIQFLMLSPAILIAAPLNYLISKQFSRIHGRKSSLIDSRINRIEAKRKYDAHEYLNDIQENMRDFDQKIKENMQKWLEKNRDEFILTVDNYCDVVLQTLDKRQMAYNLARQFAPCFARIECCLVSNLDLCKHDGEPISIQRDNMLSSGGFFNIYPAKWNLEENLVVKELIRPMEDLDIGYLEAHFHRTATRLQIPHMVPLQYLYEIATNPHQISIVLPRYSKSLHSYLMNQMQHVSIDKAVQISLDISRVIANMHSYELVHRDVKVENILLDDKDQVFLADFGTCQHGTENSTFIGSRPFVPEVTTGDHQYSYQGSAFDVFCLGVLMYVVAPKDSFHRPRVMKDTEVKSLDRTRVPENYCRLIYRCITTDPAKRPTANEVVRELETIANEVDHLKPCLVCMSAPRAGRCLPCKHKTMCIECLTNLQQTSTEPQCIICREIFTSTEMDDDFNTFIAPARTTVLNQ</sequence>
<feature type="domain" description="Protein kinase" evidence="8">
    <location>
        <begin position="683"/>
        <end position="931"/>
    </location>
</feature>
<dbReference type="AlphaFoldDB" id="A0A820RUI6"/>
<keyword evidence="4" id="KW-0418">Kinase</keyword>
<dbReference type="Gene3D" id="1.10.510.10">
    <property type="entry name" value="Transferase(Phosphotransferase) domain 1"/>
    <property type="match status" value="1"/>
</dbReference>
<evidence type="ECO:0000313" key="13">
    <source>
        <dbReference type="EMBL" id="CAF4355340.1"/>
    </source>
</evidence>
<dbReference type="PANTHER" id="PTHR44329">
    <property type="entry name" value="SERINE/THREONINE-PROTEIN KINASE TNNI3K-RELATED"/>
    <property type="match status" value="1"/>
</dbReference>
<evidence type="ECO:0000313" key="15">
    <source>
        <dbReference type="EMBL" id="CAF4652673.1"/>
    </source>
</evidence>
<dbReference type="InterPro" id="IPR045063">
    <property type="entry name" value="Dynamin_N"/>
</dbReference>
<dbReference type="EMBL" id="CAJOBQ010005254">
    <property type="protein sequence ID" value="CAF4652673.1"/>
    <property type="molecule type" value="Genomic_DNA"/>
</dbReference>
<dbReference type="Proteomes" id="UP000663862">
    <property type="component" value="Unassembled WGS sequence"/>
</dbReference>
<dbReference type="EMBL" id="CAJOBP010004545">
    <property type="protein sequence ID" value="CAF4443645.1"/>
    <property type="molecule type" value="Genomic_DNA"/>
</dbReference>
<evidence type="ECO:0000256" key="1">
    <source>
        <dbReference type="ARBA" id="ARBA00022679"/>
    </source>
</evidence>
<dbReference type="Pfam" id="PF00069">
    <property type="entry name" value="Pkinase"/>
    <property type="match status" value="1"/>
</dbReference>
<dbReference type="PANTHER" id="PTHR44329:SF288">
    <property type="entry name" value="MITOGEN-ACTIVATED PROTEIN KINASE KINASE KINASE 20"/>
    <property type="match status" value="1"/>
</dbReference>
<keyword evidence="5" id="KW-0862">Zinc</keyword>
<keyword evidence="3 7" id="KW-0863">Zinc-finger</keyword>
<evidence type="ECO:0000256" key="7">
    <source>
        <dbReference type="PROSITE-ProRule" id="PRU00175"/>
    </source>
</evidence>
<dbReference type="CDD" id="cd00180">
    <property type="entry name" value="PKc"/>
    <property type="match status" value="1"/>
</dbReference>
<dbReference type="InterPro" id="IPR000719">
    <property type="entry name" value="Prot_kinase_dom"/>
</dbReference>
<evidence type="ECO:0000256" key="3">
    <source>
        <dbReference type="ARBA" id="ARBA00022771"/>
    </source>
</evidence>
<dbReference type="InterPro" id="IPR008271">
    <property type="entry name" value="Ser/Thr_kinase_AS"/>
</dbReference>
<keyword evidence="1" id="KW-0808">Transferase</keyword>
<dbReference type="PROSITE" id="PS00108">
    <property type="entry name" value="PROTEIN_KINASE_ST"/>
    <property type="match status" value="1"/>
</dbReference>
<dbReference type="Proteomes" id="UP000663869">
    <property type="component" value="Unassembled WGS sequence"/>
</dbReference>
<dbReference type="SUPFAM" id="SSF52540">
    <property type="entry name" value="P-loop containing nucleoside triphosphate hydrolases"/>
    <property type="match status" value="1"/>
</dbReference>
<dbReference type="PROSITE" id="PS50011">
    <property type="entry name" value="PROTEIN_KINASE_DOM"/>
    <property type="match status" value="1"/>
</dbReference>
<dbReference type="SUPFAM" id="SSF57850">
    <property type="entry name" value="RING/U-box"/>
    <property type="match status" value="1"/>
</dbReference>
<evidence type="ECO:0000313" key="12">
    <source>
        <dbReference type="EMBL" id="CAF3441579.1"/>
    </source>
</evidence>
<dbReference type="OrthoDB" id="1668230at2759"/>